<comment type="caution">
    <text evidence="3">The sequence shown here is derived from an EMBL/GenBank/DDBJ whole genome shotgun (WGS) entry which is preliminary data.</text>
</comment>
<dbReference type="PANTHER" id="PTHR43080">
    <property type="entry name" value="CBS DOMAIN-CONTAINING PROTEIN CBSX3, MITOCHONDRIAL"/>
    <property type="match status" value="1"/>
</dbReference>
<organism evidence="3 4">
    <name type="scientific">Pseudonocardia abyssalis</name>
    <dbReference type="NCBI Taxonomy" id="2792008"/>
    <lineage>
        <taxon>Bacteria</taxon>
        <taxon>Bacillati</taxon>
        <taxon>Actinomycetota</taxon>
        <taxon>Actinomycetes</taxon>
        <taxon>Pseudonocardiales</taxon>
        <taxon>Pseudonocardiaceae</taxon>
        <taxon>Pseudonocardia</taxon>
    </lineage>
</organism>
<dbReference type="InterPro" id="IPR000644">
    <property type="entry name" value="CBS_dom"/>
</dbReference>
<evidence type="ECO:0000313" key="4">
    <source>
        <dbReference type="Proteomes" id="UP000694287"/>
    </source>
</evidence>
<dbReference type="PANTHER" id="PTHR43080:SF2">
    <property type="entry name" value="CBS DOMAIN-CONTAINING PROTEIN"/>
    <property type="match status" value="1"/>
</dbReference>
<dbReference type="PROSITE" id="PS50042">
    <property type="entry name" value="CNMP_BINDING_3"/>
    <property type="match status" value="1"/>
</dbReference>
<dbReference type="Pfam" id="PF00571">
    <property type="entry name" value="CBS"/>
    <property type="match status" value="1"/>
</dbReference>
<feature type="domain" description="Cyclic nucleotide-binding" evidence="2">
    <location>
        <begin position="12"/>
        <end position="113"/>
    </location>
</feature>
<dbReference type="Proteomes" id="UP000694287">
    <property type="component" value="Unassembled WGS sequence"/>
</dbReference>
<dbReference type="InterPro" id="IPR018821">
    <property type="entry name" value="DUF294_put_nucleoTrafse_sb-bd"/>
</dbReference>
<evidence type="ECO:0000313" key="3">
    <source>
        <dbReference type="EMBL" id="MBW0132880.1"/>
    </source>
</evidence>
<dbReference type="SMART" id="SM00116">
    <property type="entry name" value="CBS"/>
    <property type="match status" value="2"/>
</dbReference>
<name>A0ABS6UKU5_9PSEU</name>
<reference evidence="3 4" key="1">
    <citation type="submission" date="2020-11" db="EMBL/GenBank/DDBJ databases">
        <title>Pseudonocardia abyssalis sp. nov. and Pseudonocardia oceani sp. nov., description and phylogenomic analysis of two novel actinomycetes isolated from the deep Southern Ocean.</title>
        <authorList>
            <person name="Parra J."/>
        </authorList>
    </citation>
    <scope>NUCLEOTIDE SEQUENCE [LARGE SCALE GENOMIC DNA]</scope>
    <source>
        <strain evidence="3 4">KRD-168</strain>
    </source>
</reference>
<accession>A0ABS6UKU5</accession>
<dbReference type="Pfam" id="PF03445">
    <property type="entry name" value="DUF294"/>
    <property type="match status" value="1"/>
</dbReference>
<dbReference type="InterPro" id="IPR000595">
    <property type="entry name" value="cNMP-bd_dom"/>
</dbReference>
<keyword evidence="1" id="KW-0129">CBS domain</keyword>
<dbReference type="InterPro" id="IPR005105">
    <property type="entry name" value="GlnD_Uridyltrans_N"/>
</dbReference>
<gene>
    <name evidence="3" type="ORF">I4I81_01230</name>
</gene>
<dbReference type="SMART" id="SM00100">
    <property type="entry name" value="cNMP"/>
    <property type="match status" value="1"/>
</dbReference>
<dbReference type="CDD" id="cd00038">
    <property type="entry name" value="CAP_ED"/>
    <property type="match status" value="1"/>
</dbReference>
<evidence type="ECO:0000256" key="1">
    <source>
        <dbReference type="ARBA" id="ARBA00023122"/>
    </source>
</evidence>
<dbReference type="Pfam" id="PF10335">
    <property type="entry name" value="DUF294_C"/>
    <property type="match status" value="1"/>
</dbReference>
<dbReference type="EMBL" id="JADQDK010000001">
    <property type="protein sequence ID" value="MBW0132880.1"/>
    <property type="molecule type" value="Genomic_DNA"/>
</dbReference>
<sequence>MTVGAFLGAHPPFDALDEDELSALAAVAEPEEHRSGTTILAEGLGPPAHVRVVQSGAVEIVHGGRALDLLGPGELFGHAAMLSGLPLGFSAVARGATTCLRLPAESVRVLLGRPSGLRYIARSLLAPTLLGGDQGPDPAQRPVGELVRAPLCTAAPSTSIRDAARRMTDCGASAVVVPLVDGRVGILTDRDLRAVVADGTDTAATVTSAMTAPAWTAAADRLGGEVLLDMLDRGVRHVPVLSPTGTVLGVLEDVDVVAASTRSSFGLRARIARAGSVPEVVAAAKELTPTIIGLHDARVAAGDIAGITAVVVDALTRRLVDLAVADLGAPPRPLTWLALGSLARREAVPSSDVDSALVWVGPEHDAEAAAHSRALAGRVLAGLADAGFRADANGAVATNPLFARSYEAWAAAARSWLHDPTQVKAPILVSLVVDARPVWGARSSPAVPDVFRDARRHPDLLRLLGRYALAHRPPTGFLRDFVVEFSGRHRGRLDLKRGGLVPVVDLARWAGMAAGVTSASTPARLRAAAAAGTLPPAAAATLEEAFHLVLDLRLAHQVEQLRAGEEPDDLVRPVDLSAVTRASLREAFRAVASVQRRIVADLDLGVR</sequence>
<keyword evidence="4" id="KW-1185">Reference proteome</keyword>
<dbReference type="Pfam" id="PF00027">
    <property type="entry name" value="cNMP_binding"/>
    <property type="match status" value="1"/>
</dbReference>
<dbReference type="RefSeq" id="WP_218601887.1">
    <property type="nucleotide sequence ID" value="NZ_JADQDJ010000038.1"/>
</dbReference>
<dbReference type="CDD" id="cd05401">
    <property type="entry name" value="NT_GlnE_GlnD_like"/>
    <property type="match status" value="1"/>
</dbReference>
<proteinExistence type="predicted"/>
<protein>
    <submittedName>
        <fullName evidence="3">Cyclic nucleotide-binding domain-containing protein</fullName>
    </submittedName>
</protein>
<evidence type="ECO:0000259" key="2">
    <source>
        <dbReference type="PROSITE" id="PS50042"/>
    </source>
</evidence>
<dbReference type="InterPro" id="IPR051257">
    <property type="entry name" value="Diverse_CBS-Domain"/>
</dbReference>